<comment type="caution">
    <text evidence="2">The sequence shown here is derived from an EMBL/GenBank/DDBJ whole genome shotgun (WGS) entry which is preliminary data.</text>
</comment>
<proteinExistence type="predicted"/>
<accession>A0A5J4X254</accession>
<protein>
    <submittedName>
        <fullName evidence="2">Uncharacterized protein</fullName>
    </submittedName>
</protein>
<feature type="region of interest" description="Disordered" evidence="1">
    <location>
        <begin position="60"/>
        <end position="82"/>
    </location>
</feature>
<dbReference type="EMBL" id="SNRW01000390">
    <property type="protein sequence ID" value="KAA6401427.1"/>
    <property type="molecule type" value="Genomic_DNA"/>
</dbReference>
<organism evidence="2 3">
    <name type="scientific">Streblomastix strix</name>
    <dbReference type="NCBI Taxonomy" id="222440"/>
    <lineage>
        <taxon>Eukaryota</taxon>
        <taxon>Metamonada</taxon>
        <taxon>Preaxostyla</taxon>
        <taxon>Oxymonadida</taxon>
        <taxon>Streblomastigidae</taxon>
        <taxon>Streblomastix</taxon>
    </lineage>
</organism>
<gene>
    <name evidence="2" type="ORF">EZS28_003046</name>
</gene>
<sequence length="114" mass="12905">MGMRNITATLPNLIDSGNYIQSGIGISKWSDNCIRMERISMLDCLNANHSVLESIRKELRRPQGRSMDEKEQIETTSGEDCDFLGRRGEKGEQLFKECLLNIGLAEQSIQEIID</sequence>
<name>A0A5J4X254_9EUKA</name>
<dbReference type="Proteomes" id="UP000324800">
    <property type="component" value="Unassembled WGS sequence"/>
</dbReference>
<evidence type="ECO:0000256" key="1">
    <source>
        <dbReference type="SAM" id="MobiDB-lite"/>
    </source>
</evidence>
<feature type="compositionally biased region" description="Basic and acidic residues" evidence="1">
    <location>
        <begin position="60"/>
        <end position="73"/>
    </location>
</feature>
<dbReference type="AlphaFoldDB" id="A0A5J4X254"/>
<evidence type="ECO:0000313" key="3">
    <source>
        <dbReference type="Proteomes" id="UP000324800"/>
    </source>
</evidence>
<reference evidence="2 3" key="1">
    <citation type="submission" date="2019-03" db="EMBL/GenBank/DDBJ databases">
        <title>Single cell metagenomics reveals metabolic interactions within the superorganism composed of flagellate Streblomastix strix and complex community of Bacteroidetes bacteria on its surface.</title>
        <authorList>
            <person name="Treitli S.C."/>
            <person name="Kolisko M."/>
            <person name="Husnik F."/>
            <person name="Keeling P."/>
            <person name="Hampl V."/>
        </authorList>
    </citation>
    <scope>NUCLEOTIDE SEQUENCE [LARGE SCALE GENOMIC DNA]</scope>
    <source>
        <strain evidence="2">ST1C</strain>
    </source>
</reference>
<evidence type="ECO:0000313" key="2">
    <source>
        <dbReference type="EMBL" id="KAA6401427.1"/>
    </source>
</evidence>